<protein>
    <submittedName>
        <fullName evidence="1">Uncharacterized protein</fullName>
    </submittedName>
</protein>
<dbReference type="AlphaFoldDB" id="A0A5N5WFP8"/>
<proteinExistence type="predicted"/>
<reference evidence="1 2" key="1">
    <citation type="submission" date="2019-04" db="EMBL/GenBank/DDBJ databases">
        <title>Friends and foes A comparative genomics study of 23 Aspergillus species from section Flavi.</title>
        <authorList>
            <consortium name="DOE Joint Genome Institute"/>
            <person name="Kjaerbolling I."/>
            <person name="Vesth T."/>
            <person name="Frisvad J.C."/>
            <person name="Nybo J.L."/>
            <person name="Theobald S."/>
            <person name="Kildgaard S."/>
            <person name="Isbrandt T."/>
            <person name="Kuo A."/>
            <person name="Sato A."/>
            <person name="Lyhne E.K."/>
            <person name="Kogle M.E."/>
            <person name="Wiebenga A."/>
            <person name="Kun R.S."/>
            <person name="Lubbers R.J."/>
            <person name="Makela M.R."/>
            <person name="Barry K."/>
            <person name="Chovatia M."/>
            <person name="Clum A."/>
            <person name="Daum C."/>
            <person name="Haridas S."/>
            <person name="He G."/>
            <person name="LaButti K."/>
            <person name="Lipzen A."/>
            <person name="Mondo S."/>
            <person name="Riley R."/>
            <person name="Salamov A."/>
            <person name="Simmons B.A."/>
            <person name="Magnuson J.K."/>
            <person name="Henrissat B."/>
            <person name="Mortensen U.H."/>
            <person name="Larsen T.O."/>
            <person name="Devries R.P."/>
            <person name="Grigoriev I.V."/>
            <person name="Machida M."/>
            <person name="Baker S.E."/>
            <person name="Andersen M.R."/>
        </authorList>
    </citation>
    <scope>NUCLEOTIDE SEQUENCE [LARGE SCALE GENOMIC DNA]</scope>
    <source>
        <strain evidence="1 2">CBS 151.66</strain>
    </source>
</reference>
<sequence length="263" mass="30397">MLENFLPWIRNIARDLYQAHSRRLRVSENLLRSFLMDNLQFVRSRDSHWLTRDYIGLSHDDRRLGWIYGDIAGVYHKCDSEVQRGLIERGPEANPSSKVNAVLFPDALALLKDFNPKHWALRLENILSLSALNFHAPNLLWAQIALLDVTIHYLIHTRWHEPHEDPYTLWNNQTVAVIQAVTNSWKDSESKSANPMAWNLAASLTKQSDLFPQGSHFQRDENITQLEVLLKLRSLFVLAFLMLNPDSSDIYLAEGTEVVMPMV</sequence>
<gene>
    <name evidence="1" type="ORF">BDV29DRAFT_163927</name>
</gene>
<evidence type="ECO:0000313" key="1">
    <source>
        <dbReference type="EMBL" id="KAB8067021.1"/>
    </source>
</evidence>
<accession>A0A5N5WFP8</accession>
<dbReference type="EMBL" id="ML732703">
    <property type="protein sequence ID" value="KAB8067021.1"/>
    <property type="molecule type" value="Genomic_DNA"/>
</dbReference>
<name>A0A5N5WFP8_9EURO</name>
<evidence type="ECO:0000313" key="2">
    <source>
        <dbReference type="Proteomes" id="UP000326565"/>
    </source>
</evidence>
<dbReference type="OrthoDB" id="5404335at2759"/>
<keyword evidence="2" id="KW-1185">Reference proteome</keyword>
<organism evidence="1 2">
    <name type="scientific">Aspergillus leporis</name>
    <dbReference type="NCBI Taxonomy" id="41062"/>
    <lineage>
        <taxon>Eukaryota</taxon>
        <taxon>Fungi</taxon>
        <taxon>Dikarya</taxon>
        <taxon>Ascomycota</taxon>
        <taxon>Pezizomycotina</taxon>
        <taxon>Eurotiomycetes</taxon>
        <taxon>Eurotiomycetidae</taxon>
        <taxon>Eurotiales</taxon>
        <taxon>Aspergillaceae</taxon>
        <taxon>Aspergillus</taxon>
        <taxon>Aspergillus subgen. Circumdati</taxon>
    </lineage>
</organism>
<dbReference type="Proteomes" id="UP000326565">
    <property type="component" value="Unassembled WGS sequence"/>
</dbReference>